<evidence type="ECO:0000313" key="6">
    <source>
        <dbReference type="Proteomes" id="UP000001951"/>
    </source>
</evidence>
<evidence type="ECO:0000256" key="4">
    <source>
        <dbReference type="SAM" id="Coils"/>
    </source>
</evidence>
<dbReference type="GO" id="GO:0006508">
    <property type="term" value="P:proteolysis"/>
    <property type="evidence" value="ECO:0007669"/>
    <property type="project" value="UniProtKB-UniRule"/>
</dbReference>
<organism evidence="5 6">
    <name type="scientific">Rickettsia bellii (strain RML369-C)</name>
    <dbReference type="NCBI Taxonomy" id="336407"/>
    <lineage>
        <taxon>Bacteria</taxon>
        <taxon>Pseudomonadati</taxon>
        <taxon>Pseudomonadota</taxon>
        <taxon>Alphaproteobacteria</taxon>
        <taxon>Rickettsiales</taxon>
        <taxon>Rickettsiaceae</taxon>
        <taxon>Rickettsieae</taxon>
        <taxon>Rickettsia</taxon>
        <taxon>belli group</taxon>
    </lineage>
</organism>
<feature type="binding site" evidence="2">
    <location>
        <position position="312"/>
    </location>
    <ligand>
        <name>Zn(2+)</name>
        <dbReference type="ChEBI" id="CHEBI:29105"/>
        <note>catalytic</note>
    </ligand>
</feature>
<keyword evidence="1 2" id="KW-0479">Metal-binding</keyword>
<comment type="cofactor">
    <cofactor evidence="2">
        <name>Zn(2+)</name>
        <dbReference type="ChEBI" id="CHEBI:29105"/>
    </cofactor>
    <text evidence="2">Binds 1 zinc ion per subunit.</text>
</comment>
<keyword evidence="4" id="KW-0175">Coiled coil</keyword>
<feature type="coiled-coil region" evidence="4">
    <location>
        <begin position="9"/>
        <end position="36"/>
    </location>
</feature>
<comment type="function">
    <text evidence="1">Broad specificity carboxypetidase that releases amino acids sequentially from the C-terminus, including neutral, aromatic, polar and basic residues.</text>
</comment>
<dbReference type="EC" id="3.4.17.19" evidence="1"/>
<evidence type="ECO:0000256" key="3">
    <source>
        <dbReference type="PIRSR" id="PIRSR006615-2"/>
    </source>
</evidence>
<evidence type="ECO:0000313" key="5">
    <source>
        <dbReference type="EMBL" id="ABE05181.1"/>
    </source>
</evidence>
<gene>
    <name evidence="5" type="ordered locus">RBE_1100</name>
</gene>
<dbReference type="CDD" id="cd06460">
    <property type="entry name" value="M32_Taq"/>
    <property type="match status" value="1"/>
</dbReference>
<feature type="binding site" evidence="2">
    <location>
        <position position="282"/>
    </location>
    <ligand>
        <name>Zn(2+)</name>
        <dbReference type="ChEBI" id="CHEBI:29105"/>
        <note>catalytic</note>
    </ligand>
</feature>
<dbReference type="PANTHER" id="PTHR34217">
    <property type="entry name" value="METAL-DEPENDENT CARBOXYPEPTIDASE"/>
    <property type="match status" value="1"/>
</dbReference>
<dbReference type="PRINTS" id="PR00998">
    <property type="entry name" value="CRBOXYPTASET"/>
</dbReference>
<dbReference type="HOGENOM" id="CLU_032916_1_0_5"/>
<comment type="similarity">
    <text evidence="1">Belongs to the peptidase M32 family.</text>
</comment>
<dbReference type="Pfam" id="PF02074">
    <property type="entry name" value="Peptidase_M32"/>
    <property type="match status" value="1"/>
</dbReference>
<keyword evidence="1" id="KW-0482">Metalloprotease</keyword>
<dbReference type="GO" id="GO:0004181">
    <property type="term" value="F:metallocarboxypeptidase activity"/>
    <property type="evidence" value="ECO:0007669"/>
    <property type="project" value="UniProtKB-UniRule"/>
</dbReference>
<dbReference type="Proteomes" id="UP000001951">
    <property type="component" value="Chromosome"/>
</dbReference>
<dbReference type="KEGG" id="rbe:RBE_1100"/>
<accession>Q1RHI3</accession>
<dbReference type="SUPFAM" id="SSF55486">
    <property type="entry name" value="Metalloproteases ('zincins'), catalytic domain"/>
    <property type="match status" value="1"/>
</dbReference>
<dbReference type="GO" id="GO:0046872">
    <property type="term" value="F:metal ion binding"/>
    <property type="evidence" value="ECO:0007669"/>
    <property type="project" value="UniProtKB-KW"/>
</dbReference>
<keyword evidence="1" id="KW-0378">Hydrolase</keyword>
<dbReference type="AlphaFoldDB" id="Q1RHI3"/>
<feature type="binding site" evidence="2">
    <location>
        <position position="286"/>
    </location>
    <ligand>
        <name>Zn(2+)</name>
        <dbReference type="ChEBI" id="CHEBI:29105"/>
        <note>catalytic</note>
    </ligand>
</feature>
<dbReference type="EMBL" id="CP000087">
    <property type="protein sequence ID" value="ABE05181.1"/>
    <property type="molecule type" value="Genomic_DNA"/>
</dbReference>
<comment type="catalytic activity">
    <reaction evidence="1">
        <text>Release of a C-terminal amino acid with broad specificity, except for -Pro.</text>
        <dbReference type="EC" id="3.4.17.19"/>
    </reaction>
</comment>
<evidence type="ECO:0000256" key="2">
    <source>
        <dbReference type="PIRSR" id="PIRSR006615-1"/>
    </source>
</evidence>
<proteinExistence type="inferred from homology"/>
<keyword evidence="1 5" id="KW-0121">Carboxypeptidase</keyword>
<sequence>MTKRNHIIKLLAMTNNKEYMNNYKKLENELSTISNFKNILSILYWDIAVNMPIGSGESRTNEMVSLTSLVHSLVKSPLLKELVSRAKEEAKNLDEWQNANIREIERKILDANCIDEELQKRIVAATTKAELVWRKARNTNDYNLFKPHLQKVLDYTREVAKVRAGVFNCSPYDALIDMYDPSRTSSEIKKVFSYVKENLSELIGKVLEKQKSQKELVKSTELSPEIQKNIGKRIMEIMQFDTTKGRLDESTHPFCGGTPNDIRLTIRYDKDNFISGLMGIIHETGHALYEQNLPEMYKGQPVGRAKGMAFHESQSLFMEMQVGRSREFTEFLAKLLRDEFNLKSEEYSADNLYRAITKVEPDFIRVNADEVTYPMHVILHFEIEELLISGELNLDELPNFWDSKMQEYLGIKPRSFSEGCLQDIHWSSGWFGYFPAYTNGAIIASMVMKKVKEINKSVKDDILKGDFSNLNNYLNKNFRNFGSLKNSPDLLKSASGEENINPEVFIKYLEEKYL</sequence>
<dbReference type="PANTHER" id="PTHR34217:SF1">
    <property type="entry name" value="CARBOXYPEPTIDASE 1"/>
    <property type="match status" value="1"/>
</dbReference>
<dbReference type="PROSITE" id="PS52034">
    <property type="entry name" value="PEPTIDASE_M32"/>
    <property type="match status" value="1"/>
</dbReference>
<dbReference type="Gene3D" id="1.10.1370.30">
    <property type="match status" value="1"/>
</dbReference>
<keyword evidence="2" id="KW-0862">Zinc</keyword>
<keyword evidence="1" id="KW-0645">Protease</keyword>
<dbReference type="eggNOG" id="COG2317">
    <property type="taxonomic scope" value="Bacteria"/>
</dbReference>
<feature type="active site" description="Proton donor/acceptor" evidence="3">
    <location>
        <position position="283"/>
    </location>
</feature>
<name>Q1RHI3_RICBR</name>
<reference evidence="5 6" key="1">
    <citation type="journal article" date="2006" name="PLoS Genet.">
        <title>Genome sequence of Rickettsia bellii illuminates the role of amoebae in gene exchanges between intracellular pathogens.</title>
        <authorList>
            <person name="Ogata H."/>
            <person name="La Scola B."/>
            <person name="Audic S."/>
            <person name="Renesto P."/>
            <person name="Blanc G."/>
            <person name="Robert C."/>
            <person name="Fournier P.-E."/>
            <person name="Claverie J.-M."/>
            <person name="Raoult D."/>
        </authorList>
    </citation>
    <scope>NUCLEOTIDE SEQUENCE [LARGE SCALE GENOMIC DNA]</scope>
    <source>
        <strain evidence="5 6">RML369-C</strain>
    </source>
</reference>
<protein>
    <recommendedName>
        <fullName evidence="1">Metal-dependent carboxypeptidase</fullName>
        <ecNumber evidence="1">3.4.17.19</ecNumber>
    </recommendedName>
</protein>
<dbReference type="InterPro" id="IPR001333">
    <property type="entry name" value="Peptidase_M32_Taq"/>
</dbReference>
<dbReference type="PIRSF" id="PIRSF006615">
    <property type="entry name" value="Zn_crbxpep_Taq"/>
    <property type="match status" value="1"/>
</dbReference>
<evidence type="ECO:0000256" key="1">
    <source>
        <dbReference type="PIRNR" id="PIRNR006615"/>
    </source>
</evidence>